<dbReference type="PROSITE" id="PS50110">
    <property type="entry name" value="RESPONSE_REGULATORY"/>
    <property type="match status" value="1"/>
</dbReference>
<dbReference type="InterPro" id="IPR011006">
    <property type="entry name" value="CheY-like_superfamily"/>
</dbReference>
<dbReference type="Gene3D" id="3.40.50.2300">
    <property type="match status" value="1"/>
</dbReference>
<dbReference type="SMART" id="SM00862">
    <property type="entry name" value="Trans_reg_C"/>
    <property type="match status" value="1"/>
</dbReference>
<comment type="caution">
    <text evidence="12">The sequence shown here is derived from an EMBL/GenBank/DDBJ whole genome shotgun (WGS) entry which is preliminary data.</text>
</comment>
<dbReference type="Gene3D" id="1.10.10.10">
    <property type="entry name" value="Winged helix-like DNA-binding domain superfamily/Winged helix DNA-binding domain"/>
    <property type="match status" value="1"/>
</dbReference>
<feature type="domain" description="Response regulatory" evidence="10">
    <location>
        <begin position="7"/>
        <end position="123"/>
    </location>
</feature>
<keyword evidence="6" id="KW-0804">Transcription</keyword>
<evidence type="ECO:0000256" key="1">
    <source>
        <dbReference type="ARBA" id="ARBA00013332"/>
    </source>
</evidence>
<evidence type="ECO:0000256" key="5">
    <source>
        <dbReference type="ARBA" id="ARBA00023125"/>
    </source>
</evidence>
<keyword evidence="4" id="KW-0805">Transcription regulation</keyword>
<dbReference type="Pfam" id="PF00486">
    <property type="entry name" value="Trans_reg_C"/>
    <property type="match status" value="1"/>
</dbReference>
<dbReference type="PANTHER" id="PTHR48111:SF40">
    <property type="entry name" value="PHOSPHATE REGULON TRANSCRIPTIONAL REGULATORY PROTEIN PHOB"/>
    <property type="match status" value="1"/>
</dbReference>
<dbReference type="EMBL" id="QENZ01000003">
    <property type="protein sequence ID" value="PVX52282.1"/>
    <property type="molecule type" value="Genomic_DNA"/>
</dbReference>
<keyword evidence="13" id="KW-1185">Reference proteome</keyword>
<dbReference type="Proteomes" id="UP000251835">
    <property type="component" value="Unassembled WGS sequence"/>
</dbReference>
<dbReference type="PROSITE" id="PS51755">
    <property type="entry name" value="OMPR_PHOB"/>
    <property type="match status" value="1"/>
</dbReference>
<evidence type="ECO:0000256" key="3">
    <source>
        <dbReference type="ARBA" id="ARBA00023012"/>
    </source>
</evidence>
<keyword evidence="3" id="KW-0902">Two-component regulatory system</keyword>
<name>A0A7L4US19_BALHA</name>
<reference evidence="12 13" key="1">
    <citation type="submission" date="2018-05" db="EMBL/GenBank/DDBJ databases">
        <title>Genomic Encyclopedia of Type Strains, Phase IV (KMG-IV): sequencing the most valuable type-strain genomes for metagenomic binning, comparative biology and taxonomic classification.</title>
        <authorList>
            <person name="Goeker M."/>
        </authorList>
    </citation>
    <scope>NUCLEOTIDE SEQUENCE [LARGE SCALE GENOMIC DNA]</scope>
    <source>
        <strain evidence="12 13">DSM 28579</strain>
    </source>
</reference>
<evidence type="ECO:0000256" key="7">
    <source>
        <dbReference type="ARBA" id="ARBA00024735"/>
    </source>
</evidence>
<evidence type="ECO:0000259" key="11">
    <source>
        <dbReference type="PROSITE" id="PS51755"/>
    </source>
</evidence>
<sequence length="228" mass="25921">MKTKKATILLVDDEPDILEFIGYNLEKEGYRTLTASNGKEAIKITKKEQPDLILLDLMMPELDGIETCELIRADEQLKDSFIVFLTARSEDYSQIAGYNAGADDYITKPVKPKVLTSKIKALIRRIEHSEETPNIIEVQDLKINQDSHLVEKAGRLINLPKKEFSLLCLLASVPNKVFERDEILDKVWGKDVIVGERTIDVHIRKLRKKLGNEMVQTIKGVGYKLVTE</sequence>
<dbReference type="GO" id="GO:0005829">
    <property type="term" value="C:cytosol"/>
    <property type="evidence" value="ECO:0007669"/>
    <property type="project" value="TreeGrafter"/>
</dbReference>
<dbReference type="GO" id="GO:0000976">
    <property type="term" value="F:transcription cis-regulatory region binding"/>
    <property type="evidence" value="ECO:0007669"/>
    <property type="project" value="TreeGrafter"/>
</dbReference>
<evidence type="ECO:0000256" key="8">
    <source>
        <dbReference type="PROSITE-ProRule" id="PRU00169"/>
    </source>
</evidence>
<dbReference type="FunFam" id="1.10.10.10:FF:000018">
    <property type="entry name" value="DNA-binding response regulator ResD"/>
    <property type="match status" value="1"/>
</dbReference>
<dbReference type="FunFam" id="3.40.50.2300:FF:000001">
    <property type="entry name" value="DNA-binding response regulator PhoB"/>
    <property type="match status" value="1"/>
</dbReference>
<dbReference type="CDD" id="cd00383">
    <property type="entry name" value="trans_reg_C"/>
    <property type="match status" value="1"/>
</dbReference>
<organism evidence="12 13">
    <name type="scientific">Balneicella halophila</name>
    <dbReference type="NCBI Taxonomy" id="1537566"/>
    <lineage>
        <taxon>Bacteria</taxon>
        <taxon>Pseudomonadati</taxon>
        <taxon>Bacteroidota</taxon>
        <taxon>Bacteroidia</taxon>
        <taxon>Bacteroidales</taxon>
        <taxon>Balneicellaceae</taxon>
        <taxon>Balneicella</taxon>
    </lineage>
</organism>
<dbReference type="InterPro" id="IPR001789">
    <property type="entry name" value="Sig_transdc_resp-reg_receiver"/>
</dbReference>
<dbReference type="GO" id="GO:0032993">
    <property type="term" value="C:protein-DNA complex"/>
    <property type="evidence" value="ECO:0007669"/>
    <property type="project" value="TreeGrafter"/>
</dbReference>
<feature type="modified residue" description="4-aspartylphosphate" evidence="8">
    <location>
        <position position="56"/>
    </location>
</feature>
<keyword evidence="2 8" id="KW-0597">Phosphoprotein</keyword>
<evidence type="ECO:0000313" key="13">
    <source>
        <dbReference type="Proteomes" id="UP000251835"/>
    </source>
</evidence>
<dbReference type="Pfam" id="PF00072">
    <property type="entry name" value="Response_reg"/>
    <property type="match status" value="1"/>
</dbReference>
<evidence type="ECO:0000256" key="2">
    <source>
        <dbReference type="ARBA" id="ARBA00022553"/>
    </source>
</evidence>
<dbReference type="GO" id="GO:0000156">
    <property type="term" value="F:phosphorelay response regulator activity"/>
    <property type="evidence" value="ECO:0007669"/>
    <property type="project" value="TreeGrafter"/>
</dbReference>
<gene>
    <name evidence="12" type="ORF">C7377_0591</name>
</gene>
<dbReference type="SUPFAM" id="SSF52172">
    <property type="entry name" value="CheY-like"/>
    <property type="match status" value="1"/>
</dbReference>
<feature type="domain" description="OmpR/PhoB-type" evidence="11">
    <location>
        <begin position="133"/>
        <end position="227"/>
    </location>
</feature>
<dbReference type="SUPFAM" id="SSF46894">
    <property type="entry name" value="C-terminal effector domain of the bipartite response regulators"/>
    <property type="match status" value="1"/>
</dbReference>
<comment type="function">
    <text evidence="7">This protein is a positive regulator for the phosphate regulon. Transcription of this operon is positively regulated by PhoB and PhoR when phosphate is limited.</text>
</comment>
<dbReference type="SMART" id="SM00448">
    <property type="entry name" value="REC"/>
    <property type="match status" value="1"/>
</dbReference>
<dbReference type="OrthoDB" id="9790442at2"/>
<feature type="DNA-binding region" description="OmpR/PhoB-type" evidence="9">
    <location>
        <begin position="133"/>
        <end position="227"/>
    </location>
</feature>
<dbReference type="InterPro" id="IPR036388">
    <property type="entry name" value="WH-like_DNA-bd_sf"/>
</dbReference>
<protein>
    <recommendedName>
        <fullName evidence="1">Phosphate regulon transcriptional regulatory protein PhoB</fullName>
    </recommendedName>
</protein>
<proteinExistence type="predicted"/>
<evidence type="ECO:0000256" key="6">
    <source>
        <dbReference type="ARBA" id="ARBA00023163"/>
    </source>
</evidence>
<keyword evidence="5 9" id="KW-0238">DNA-binding</keyword>
<dbReference type="RefSeq" id="WP_116495825.1">
    <property type="nucleotide sequence ID" value="NZ_QENZ01000003.1"/>
</dbReference>
<evidence type="ECO:0000256" key="4">
    <source>
        <dbReference type="ARBA" id="ARBA00023015"/>
    </source>
</evidence>
<dbReference type="InterPro" id="IPR016032">
    <property type="entry name" value="Sig_transdc_resp-reg_C-effctor"/>
</dbReference>
<dbReference type="InterPro" id="IPR001867">
    <property type="entry name" value="OmpR/PhoB-type_DNA-bd"/>
</dbReference>
<dbReference type="PANTHER" id="PTHR48111">
    <property type="entry name" value="REGULATOR OF RPOS"/>
    <property type="match status" value="1"/>
</dbReference>
<dbReference type="InterPro" id="IPR039420">
    <property type="entry name" value="WalR-like"/>
</dbReference>
<dbReference type="GO" id="GO:0006355">
    <property type="term" value="P:regulation of DNA-templated transcription"/>
    <property type="evidence" value="ECO:0007669"/>
    <property type="project" value="InterPro"/>
</dbReference>
<accession>A0A7L4US19</accession>
<evidence type="ECO:0000313" key="12">
    <source>
        <dbReference type="EMBL" id="PVX52282.1"/>
    </source>
</evidence>
<evidence type="ECO:0000259" key="10">
    <source>
        <dbReference type="PROSITE" id="PS50110"/>
    </source>
</evidence>
<evidence type="ECO:0000256" key="9">
    <source>
        <dbReference type="PROSITE-ProRule" id="PRU01091"/>
    </source>
</evidence>
<dbReference type="AlphaFoldDB" id="A0A7L4US19"/>